<dbReference type="InterPro" id="IPR025646">
    <property type="entry name" value="DUF4350"/>
</dbReference>
<feature type="region of interest" description="Disordered" evidence="1">
    <location>
        <begin position="1"/>
        <end position="20"/>
    </location>
</feature>
<reference evidence="5" key="1">
    <citation type="journal article" date="2019" name="Int. J. Syst. Evol. Microbiol.">
        <title>The Global Catalogue of Microorganisms (GCM) 10K type strain sequencing project: providing services to taxonomists for standard genome sequencing and annotation.</title>
        <authorList>
            <consortium name="The Broad Institute Genomics Platform"/>
            <consortium name="The Broad Institute Genome Sequencing Center for Infectious Disease"/>
            <person name="Wu L."/>
            <person name="Ma J."/>
        </authorList>
    </citation>
    <scope>NUCLEOTIDE SEQUENCE [LARGE SCALE GENOMIC DNA]</scope>
    <source>
        <strain evidence="5">JCM 18063</strain>
    </source>
</reference>
<evidence type="ECO:0000259" key="3">
    <source>
        <dbReference type="Pfam" id="PF14258"/>
    </source>
</evidence>
<evidence type="ECO:0000313" key="5">
    <source>
        <dbReference type="Proteomes" id="UP001500956"/>
    </source>
</evidence>
<feature type="domain" description="DUF4350" evidence="3">
    <location>
        <begin position="60"/>
        <end position="231"/>
    </location>
</feature>
<sequence length="400" mass="41360">MTATVTWTSDPATDATTASRRRLRRHRARWVLVAAASLLLVVAVLLVTRSPGSTADLDPGNTRPNGSQAVARVLEQQGVTITHVTRVADALAAAGPDSTLLVTPSPFLLPEQADALAGTDADLVLAGAGRTLLTAATGAQVETDPLIGTPPEARPPGCELPAAVAAGPLVLEAGLVAVGDAVTTCWPSGDAAALAAVEQDGRQVTAVHDPSLLRNDTVADEGNAALALHLLGAHERLVWLVQDPTDLTAAPDGGRSGVEPDPAGVLPDWFGAALAWAALVALATVLWRGRRLGRLVAEDLPVVVPAAESTRGRARLYRRSRARGHAAAALRAATADRIAHRLGLPRAAGAPDVVDAVVRASGRHPDDVGALLYGPPPADDAELQELARRLDTLESEVHRP</sequence>
<dbReference type="EMBL" id="BAABID010000004">
    <property type="protein sequence ID" value="GAA4720970.1"/>
    <property type="molecule type" value="Genomic_DNA"/>
</dbReference>
<proteinExistence type="predicted"/>
<gene>
    <name evidence="4" type="ORF">GCM10023216_07540</name>
</gene>
<keyword evidence="2" id="KW-0812">Transmembrane</keyword>
<evidence type="ECO:0000256" key="1">
    <source>
        <dbReference type="SAM" id="MobiDB-lite"/>
    </source>
</evidence>
<keyword evidence="2" id="KW-1133">Transmembrane helix</keyword>
<name>A0ABP8Y610_9MICO</name>
<keyword evidence="5" id="KW-1185">Reference proteome</keyword>
<dbReference type="RefSeq" id="WP_172148354.1">
    <property type="nucleotide sequence ID" value="NZ_BAABID010000004.1"/>
</dbReference>
<feature type="transmembrane region" description="Helical" evidence="2">
    <location>
        <begin position="30"/>
        <end position="48"/>
    </location>
</feature>
<dbReference type="Proteomes" id="UP001500956">
    <property type="component" value="Unassembled WGS sequence"/>
</dbReference>
<keyword evidence="2" id="KW-0472">Membrane</keyword>
<evidence type="ECO:0000313" key="4">
    <source>
        <dbReference type="EMBL" id="GAA4720970.1"/>
    </source>
</evidence>
<organism evidence="4 5">
    <name type="scientific">Isoptericola chiayiensis</name>
    <dbReference type="NCBI Taxonomy" id="579446"/>
    <lineage>
        <taxon>Bacteria</taxon>
        <taxon>Bacillati</taxon>
        <taxon>Actinomycetota</taxon>
        <taxon>Actinomycetes</taxon>
        <taxon>Micrococcales</taxon>
        <taxon>Promicromonosporaceae</taxon>
        <taxon>Isoptericola</taxon>
    </lineage>
</organism>
<comment type="caution">
    <text evidence="4">The sequence shown here is derived from an EMBL/GenBank/DDBJ whole genome shotgun (WGS) entry which is preliminary data.</text>
</comment>
<evidence type="ECO:0000256" key="2">
    <source>
        <dbReference type="SAM" id="Phobius"/>
    </source>
</evidence>
<feature type="compositionally biased region" description="Low complexity" evidence="1">
    <location>
        <begin position="1"/>
        <end position="18"/>
    </location>
</feature>
<protein>
    <submittedName>
        <fullName evidence="4">DUF4350 domain-containing protein</fullName>
    </submittedName>
</protein>
<dbReference type="Pfam" id="PF14258">
    <property type="entry name" value="DUF4350"/>
    <property type="match status" value="1"/>
</dbReference>
<accession>A0ABP8Y610</accession>